<sequence>MVCFLADHLFNTKNMIQKYFNTALLLIISIFISSCSSTNLLTMDAIQPAPVNINAKDISIGIINRSVPSQKNVAIDEIDKILSIEGRNLDKEGAQNTIASLQNELSKNNIIIGAKIIEVPNLKNTGLALFPEAISWEKISQICKENKVDVVYELSYYDTDAKVDYKVNNVETTNILGLKIPLIEHQATITTLIKTGWRIYSLKNKVILEEFSTQDNVTLSGRGINPVKAIETIIGRKEAVLNSSDKIGKSYAQRILPYNIRVSRDYFVKGNDNFVTAMRRARTGKWDSAAELWAKEVNNSKGEIAGRACYNMAIINEINGNLDTAVEWASKSYSDYNNKLALKYLNILKRRINKNKQLEEQLK</sequence>
<dbReference type="AlphaFoldDB" id="A0A1I0VHC6"/>
<reference evidence="2" key="1">
    <citation type="submission" date="2016-10" db="EMBL/GenBank/DDBJ databases">
        <authorList>
            <person name="Varghese N."/>
            <person name="Submissions S."/>
        </authorList>
    </citation>
    <scope>NUCLEOTIDE SEQUENCE [LARGE SCALE GENOMIC DNA]</scope>
    <source>
        <strain evidence="2">DSM 21789</strain>
    </source>
</reference>
<accession>A0A1I0VHC6</accession>
<gene>
    <name evidence="1" type="ORF">SAMN05660845_0394</name>
</gene>
<name>A0A1I0VHC6_9FLAO</name>
<evidence type="ECO:0000313" key="1">
    <source>
        <dbReference type="EMBL" id="SFA75711.1"/>
    </source>
</evidence>
<keyword evidence="2" id="KW-1185">Reference proteome</keyword>
<organism evidence="1 2">
    <name type="scientific">Flavobacterium swingsii</name>
    <dbReference type="NCBI Taxonomy" id="498292"/>
    <lineage>
        <taxon>Bacteria</taxon>
        <taxon>Pseudomonadati</taxon>
        <taxon>Bacteroidota</taxon>
        <taxon>Flavobacteriia</taxon>
        <taxon>Flavobacteriales</taxon>
        <taxon>Flavobacteriaceae</taxon>
        <taxon>Flavobacterium</taxon>
    </lineage>
</organism>
<proteinExistence type="predicted"/>
<dbReference type="STRING" id="498292.SAMN05660845_0394"/>
<evidence type="ECO:0000313" key="2">
    <source>
        <dbReference type="Proteomes" id="UP000199604"/>
    </source>
</evidence>
<dbReference type="EMBL" id="FOJT01000001">
    <property type="protein sequence ID" value="SFA75711.1"/>
    <property type="molecule type" value="Genomic_DNA"/>
</dbReference>
<dbReference type="InterPro" id="IPR045921">
    <property type="entry name" value="DUF6340"/>
</dbReference>
<dbReference type="Pfam" id="PF19867">
    <property type="entry name" value="DUF6340"/>
    <property type="match status" value="1"/>
</dbReference>
<protein>
    <submittedName>
        <fullName evidence="1">Uncharacterized protein</fullName>
    </submittedName>
</protein>
<dbReference type="Proteomes" id="UP000199604">
    <property type="component" value="Unassembled WGS sequence"/>
</dbReference>